<dbReference type="GeneID" id="66061814"/>
<evidence type="ECO:0000313" key="3">
    <source>
        <dbReference type="Proteomes" id="UP000027002"/>
    </source>
</evidence>
<sequence>MLPLRWPEKRRVQGSSNSIARKERRNPPPDTAMLQVPLWLLALPRGRTCMPELNRGSCYRHDGHWPHPSARSCAPLTAGEDDSNQNISLDRTDTSLHPTPALISVPSPQGEQWCFAWKNPNFLMRKGAMKTGFMSSVNRSSSKSMNDDEEL</sequence>
<accession>A0A8E5HJW3</accession>
<feature type="compositionally biased region" description="Basic and acidic residues" evidence="1">
    <location>
        <begin position="1"/>
        <end position="11"/>
    </location>
</feature>
<dbReference type="AlphaFoldDB" id="A0A8E5HJW3"/>
<dbReference type="RefSeq" id="XP_042994468.1">
    <property type="nucleotide sequence ID" value="XM_043138534.1"/>
</dbReference>
<feature type="region of interest" description="Disordered" evidence="1">
    <location>
        <begin position="68"/>
        <end position="99"/>
    </location>
</feature>
<dbReference type="KEGG" id="uvi:66061814"/>
<dbReference type="EMBL" id="CP072753">
    <property type="protein sequence ID" value="QUC16795.1"/>
    <property type="molecule type" value="Genomic_DNA"/>
</dbReference>
<name>A0A8E5HJW3_USTVR</name>
<evidence type="ECO:0000256" key="1">
    <source>
        <dbReference type="SAM" id="MobiDB-lite"/>
    </source>
</evidence>
<organism evidence="2 3">
    <name type="scientific">Ustilaginoidea virens</name>
    <name type="common">Rice false smut fungus</name>
    <name type="synonym">Villosiclava virens</name>
    <dbReference type="NCBI Taxonomy" id="1159556"/>
    <lineage>
        <taxon>Eukaryota</taxon>
        <taxon>Fungi</taxon>
        <taxon>Dikarya</taxon>
        <taxon>Ascomycota</taxon>
        <taxon>Pezizomycotina</taxon>
        <taxon>Sordariomycetes</taxon>
        <taxon>Hypocreomycetidae</taxon>
        <taxon>Hypocreales</taxon>
        <taxon>Clavicipitaceae</taxon>
        <taxon>Ustilaginoidea</taxon>
    </lineage>
</organism>
<gene>
    <name evidence="2" type="ORF">UV8b_01036</name>
</gene>
<dbReference type="Proteomes" id="UP000027002">
    <property type="component" value="Chromosome 1"/>
</dbReference>
<keyword evidence="3" id="KW-1185">Reference proteome</keyword>
<evidence type="ECO:0000313" key="2">
    <source>
        <dbReference type="EMBL" id="QUC16795.1"/>
    </source>
</evidence>
<feature type="region of interest" description="Disordered" evidence="1">
    <location>
        <begin position="1"/>
        <end position="31"/>
    </location>
</feature>
<protein>
    <submittedName>
        <fullName evidence="2">Uncharacterized protein</fullName>
    </submittedName>
</protein>
<reference evidence="2" key="1">
    <citation type="submission" date="2020-03" db="EMBL/GenBank/DDBJ databases">
        <title>A mixture of massive structural variations and highly conserved coding sequences in Ustilaginoidea virens genome.</title>
        <authorList>
            <person name="Zhang K."/>
            <person name="Zhao Z."/>
            <person name="Zhang Z."/>
            <person name="Li Y."/>
            <person name="Hsiang T."/>
            <person name="Sun W."/>
        </authorList>
    </citation>
    <scope>NUCLEOTIDE SEQUENCE</scope>
    <source>
        <strain evidence="2">UV-8b</strain>
    </source>
</reference>
<proteinExistence type="predicted"/>